<dbReference type="InterPro" id="IPR047057">
    <property type="entry name" value="MerR_fam"/>
</dbReference>
<dbReference type="SMART" id="SM00422">
    <property type="entry name" value="HTH_MERR"/>
    <property type="match status" value="1"/>
</dbReference>
<dbReference type="GO" id="GO:0003677">
    <property type="term" value="F:DNA binding"/>
    <property type="evidence" value="ECO:0007669"/>
    <property type="project" value="UniProtKB-KW"/>
</dbReference>
<dbReference type="CDD" id="cd04770">
    <property type="entry name" value="HTH_HMRTR"/>
    <property type="match status" value="1"/>
</dbReference>
<evidence type="ECO:0000313" key="5">
    <source>
        <dbReference type="EMBL" id="NCJ07503.1"/>
    </source>
</evidence>
<comment type="caution">
    <text evidence="5">The sequence shown here is derived from an EMBL/GenBank/DDBJ whole genome shotgun (WGS) entry which is preliminary data.</text>
</comment>
<sequence>MPLTMPSLLKIGELEAQSGVPIRTLRYYEELNLIQSRRRTTGGFRLFAPEVVSRLAFIKRAQYLGFSLQEIGHILTIHDQGELPCAEVRQKLQVKVMEIENRIAELRVLQQQLQGLIFDSEPLPHPQEGVICPILETPL</sequence>
<evidence type="ECO:0000256" key="3">
    <source>
        <dbReference type="ARBA" id="ARBA00023163"/>
    </source>
</evidence>
<keyword evidence="6" id="KW-1185">Reference proteome</keyword>
<dbReference type="InterPro" id="IPR015358">
    <property type="entry name" value="Tscrpt_reg_MerR_DNA-bd"/>
</dbReference>
<keyword evidence="1" id="KW-0805">Transcription regulation</keyword>
<reference evidence="5" key="1">
    <citation type="submission" date="2019-12" db="EMBL/GenBank/DDBJ databases">
        <title>High-Quality draft genome sequences of three cyanobacteria isolated from the limestone walls of the Old Cathedral of Coimbra.</title>
        <authorList>
            <person name="Tiago I."/>
            <person name="Soares F."/>
            <person name="Portugal A."/>
        </authorList>
    </citation>
    <scope>NUCLEOTIDE SEQUENCE [LARGE SCALE GENOMIC DNA]</scope>
    <source>
        <strain evidence="5">C</strain>
    </source>
</reference>
<dbReference type="EMBL" id="WVIC01000027">
    <property type="protein sequence ID" value="NCJ07503.1"/>
    <property type="molecule type" value="Genomic_DNA"/>
</dbReference>
<dbReference type="PRINTS" id="PR00040">
    <property type="entry name" value="HTHMERR"/>
</dbReference>
<name>A0A8K1ZZ59_9CYAN</name>
<dbReference type="PANTHER" id="PTHR30204">
    <property type="entry name" value="REDOX-CYCLING DRUG-SENSING TRANSCRIPTIONAL ACTIVATOR SOXR"/>
    <property type="match status" value="1"/>
</dbReference>
<keyword evidence="2 5" id="KW-0238">DNA-binding</keyword>
<dbReference type="RefSeq" id="WP_161825983.1">
    <property type="nucleotide sequence ID" value="NZ_WVIC01000027.1"/>
</dbReference>
<accession>A0A8K1ZZ59</accession>
<dbReference type="SUPFAM" id="SSF46955">
    <property type="entry name" value="Putative DNA-binding domain"/>
    <property type="match status" value="1"/>
</dbReference>
<evidence type="ECO:0000256" key="2">
    <source>
        <dbReference type="ARBA" id="ARBA00023125"/>
    </source>
</evidence>
<dbReference type="GO" id="GO:0003700">
    <property type="term" value="F:DNA-binding transcription factor activity"/>
    <property type="evidence" value="ECO:0007669"/>
    <property type="project" value="InterPro"/>
</dbReference>
<dbReference type="InterPro" id="IPR009061">
    <property type="entry name" value="DNA-bd_dom_put_sf"/>
</dbReference>
<keyword evidence="3" id="KW-0804">Transcription</keyword>
<evidence type="ECO:0000259" key="4">
    <source>
        <dbReference type="PROSITE" id="PS50937"/>
    </source>
</evidence>
<organism evidence="5 6">
    <name type="scientific">Petrachloros mirabilis ULC683</name>
    <dbReference type="NCBI Taxonomy" id="2781853"/>
    <lineage>
        <taxon>Bacteria</taxon>
        <taxon>Bacillati</taxon>
        <taxon>Cyanobacteriota</taxon>
        <taxon>Cyanophyceae</taxon>
        <taxon>Synechococcales</taxon>
        <taxon>Petrachlorosaceae</taxon>
        <taxon>Petrachloros</taxon>
        <taxon>Petrachloros mirabilis</taxon>
    </lineage>
</organism>
<dbReference type="Proteomes" id="UP000607397">
    <property type="component" value="Unassembled WGS sequence"/>
</dbReference>
<dbReference type="Pfam" id="PF09278">
    <property type="entry name" value="MerR-DNA-bind"/>
    <property type="match status" value="1"/>
</dbReference>
<evidence type="ECO:0000313" key="6">
    <source>
        <dbReference type="Proteomes" id="UP000607397"/>
    </source>
</evidence>
<gene>
    <name evidence="5" type="ORF">GS597_13495</name>
</gene>
<dbReference type="InterPro" id="IPR000551">
    <property type="entry name" value="MerR-type_HTH_dom"/>
</dbReference>
<dbReference type="AlphaFoldDB" id="A0A8K1ZZ59"/>
<dbReference type="PANTHER" id="PTHR30204:SF94">
    <property type="entry name" value="HEAVY METAL-DEPENDENT TRANSCRIPTIONAL REGULATOR HI_0293-RELATED"/>
    <property type="match status" value="1"/>
</dbReference>
<evidence type="ECO:0000256" key="1">
    <source>
        <dbReference type="ARBA" id="ARBA00023015"/>
    </source>
</evidence>
<proteinExistence type="predicted"/>
<protein>
    <submittedName>
        <fullName evidence="5">MerR family DNA-binding protein</fullName>
    </submittedName>
</protein>
<dbReference type="Gene3D" id="1.10.1660.10">
    <property type="match status" value="1"/>
</dbReference>
<dbReference type="Pfam" id="PF00376">
    <property type="entry name" value="MerR"/>
    <property type="match status" value="1"/>
</dbReference>
<dbReference type="PROSITE" id="PS50937">
    <property type="entry name" value="HTH_MERR_2"/>
    <property type="match status" value="1"/>
</dbReference>
<feature type="domain" description="HTH merR-type" evidence="4">
    <location>
        <begin position="8"/>
        <end position="77"/>
    </location>
</feature>